<accession>A0A9N7W0K5</accession>
<sequence>MLSHGDVTTLYVTCAEPGGRGVALLNCERSSVRTHRFENTDPRTGSLRWDLTALGCTQTGLTLPPISETRLPRAHPLNPEVTDRTLRLTAAQRLRVPPV</sequence>
<organism evidence="1 2">
    <name type="scientific">Pleuronectes platessa</name>
    <name type="common">European plaice</name>
    <dbReference type="NCBI Taxonomy" id="8262"/>
    <lineage>
        <taxon>Eukaryota</taxon>
        <taxon>Metazoa</taxon>
        <taxon>Chordata</taxon>
        <taxon>Craniata</taxon>
        <taxon>Vertebrata</taxon>
        <taxon>Euteleostomi</taxon>
        <taxon>Actinopterygii</taxon>
        <taxon>Neopterygii</taxon>
        <taxon>Teleostei</taxon>
        <taxon>Neoteleostei</taxon>
        <taxon>Acanthomorphata</taxon>
        <taxon>Carangaria</taxon>
        <taxon>Pleuronectiformes</taxon>
        <taxon>Pleuronectoidei</taxon>
        <taxon>Pleuronectidae</taxon>
        <taxon>Pleuronectes</taxon>
    </lineage>
</organism>
<dbReference type="Proteomes" id="UP001153269">
    <property type="component" value="Unassembled WGS sequence"/>
</dbReference>
<name>A0A9N7W0K5_PLEPL</name>
<evidence type="ECO:0000313" key="2">
    <source>
        <dbReference type="Proteomes" id="UP001153269"/>
    </source>
</evidence>
<dbReference type="EMBL" id="CADEAL010004366">
    <property type="protein sequence ID" value="CAB1457946.1"/>
    <property type="molecule type" value="Genomic_DNA"/>
</dbReference>
<evidence type="ECO:0000313" key="1">
    <source>
        <dbReference type="EMBL" id="CAB1457946.1"/>
    </source>
</evidence>
<proteinExistence type="predicted"/>
<comment type="caution">
    <text evidence="1">The sequence shown here is derived from an EMBL/GenBank/DDBJ whole genome shotgun (WGS) entry which is preliminary data.</text>
</comment>
<reference evidence="1" key="1">
    <citation type="submission" date="2020-03" db="EMBL/GenBank/DDBJ databases">
        <authorList>
            <person name="Weist P."/>
        </authorList>
    </citation>
    <scope>NUCLEOTIDE SEQUENCE</scope>
</reference>
<protein>
    <submittedName>
        <fullName evidence="1">Uncharacterized protein</fullName>
    </submittedName>
</protein>
<gene>
    <name evidence="1" type="ORF">PLEPLA_LOCUS45774</name>
</gene>
<keyword evidence="2" id="KW-1185">Reference proteome</keyword>
<dbReference type="AlphaFoldDB" id="A0A9N7W0K5"/>